<evidence type="ECO:0000256" key="3">
    <source>
        <dbReference type="ARBA" id="ARBA00023125"/>
    </source>
</evidence>
<keyword evidence="2" id="KW-0805">Transcription regulation</keyword>
<dbReference type="Pfam" id="PF03466">
    <property type="entry name" value="LysR_substrate"/>
    <property type="match status" value="1"/>
</dbReference>
<evidence type="ECO:0000313" key="6">
    <source>
        <dbReference type="EMBL" id="SCZ62324.1"/>
    </source>
</evidence>
<dbReference type="InterPro" id="IPR005119">
    <property type="entry name" value="LysR_subst-bd"/>
</dbReference>
<organism evidence="6 7">
    <name type="scientific">Epibacterium ulvae</name>
    <dbReference type="NCBI Taxonomy" id="1156985"/>
    <lineage>
        <taxon>Bacteria</taxon>
        <taxon>Pseudomonadati</taxon>
        <taxon>Pseudomonadota</taxon>
        <taxon>Alphaproteobacteria</taxon>
        <taxon>Rhodobacterales</taxon>
        <taxon>Roseobacteraceae</taxon>
        <taxon>Epibacterium</taxon>
    </lineage>
</organism>
<dbReference type="SUPFAM" id="SSF53850">
    <property type="entry name" value="Periplasmic binding protein-like II"/>
    <property type="match status" value="1"/>
</dbReference>
<dbReference type="GO" id="GO:0003700">
    <property type="term" value="F:DNA-binding transcription factor activity"/>
    <property type="evidence" value="ECO:0007669"/>
    <property type="project" value="InterPro"/>
</dbReference>
<keyword evidence="7" id="KW-1185">Reference proteome</keyword>
<evidence type="ECO:0000256" key="1">
    <source>
        <dbReference type="ARBA" id="ARBA00009437"/>
    </source>
</evidence>
<dbReference type="Pfam" id="PF00126">
    <property type="entry name" value="HTH_1"/>
    <property type="match status" value="1"/>
</dbReference>
<dbReference type="Proteomes" id="UP000198767">
    <property type="component" value="Unassembled WGS sequence"/>
</dbReference>
<comment type="similarity">
    <text evidence="1">Belongs to the LysR transcriptional regulatory family.</text>
</comment>
<dbReference type="SUPFAM" id="SSF46785">
    <property type="entry name" value="Winged helix' DNA-binding domain"/>
    <property type="match status" value="1"/>
</dbReference>
<dbReference type="Gene3D" id="1.10.10.10">
    <property type="entry name" value="Winged helix-like DNA-binding domain superfamily/Winged helix DNA-binding domain"/>
    <property type="match status" value="1"/>
</dbReference>
<dbReference type="RefSeq" id="WP_090218193.1">
    <property type="nucleotide sequence ID" value="NZ_CANMPF010000005.1"/>
</dbReference>
<feature type="domain" description="HTH lysR-type" evidence="5">
    <location>
        <begin position="9"/>
        <end position="66"/>
    </location>
</feature>
<proteinExistence type="inferred from homology"/>
<sequence length="312" mass="35081">MALTSVSNVDLKLLSVFRTVAQCGGFSLAQAELNVSQATISIHIKNLETRLGLTLCQRGRGGFALTDDGQRVYDASNALFNHLEDFRSLVLGFETLVGELQIAIIDNSVFHPEFQLANVIRNFGQLDHSVDLSVHVSPPNSLEQMVLGGQAHIGIGYFPRRLAQLDYDPLYMSEMQLYCGQDHPLFDRDDPDISVSDVENADHAQRGYVSYDQLPENERQFNYAARAQNIEGLAHLVLSGQYLAFLPVHYADQFERNGKVRPLLSDTYSYTSCYEIIRRKSAARTPAERKFHELLISESIEHDLVHPDVPTR</sequence>
<dbReference type="EMBL" id="FMWG01000004">
    <property type="protein sequence ID" value="SCZ62324.1"/>
    <property type="molecule type" value="Genomic_DNA"/>
</dbReference>
<dbReference type="GO" id="GO:0000976">
    <property type="term" value="F:transcription cis-regulatory region binding"/>
    <property type="evidence" value="ECO:0007669"/>
    <property type="project" value="TreeGrafter"/>
</dbReference>
<dbReference type="AlphaFoldDB" id="A0A1G5QKH7"/>
<dbReference type="CDD" id="cd05466">
    <property type="entry name" value="PBP2_LTTR_substrate"/>
    <property type="match status" value="1"/>
</dbReference>
<gene>
    <name evidence="6" type="ORF">SAMN04488118_104365</name>
</gene>
<dbReference type="PANTHER" id="PTHR30126">
    <property type="entry name" value="HTH-TYPE TRANSCRIPTIONAL REGULATOR"/>
    <property type="match status" value="1"/>
</dbReference>
<name>A0A1G5QKH7_9RHOB</name>
<dbReference type="Gene3D" id="3.40.190.290">
    <property type="match status" value="1"/>
</dbReference>
<dbReference type="PROSITE" id="PS50931">
    <property type="entry name" value="HTH_LYSR"/>
    <property type="match status" value="1"/>
</dbReference>
<evidence type="ECO:0000313" key="7">
    <source>
        <dbReference type="Proteomes" id="UP000198767"/>
    </source>
</evidence>
<accession>A0A1G5QKH7</accession>
<dbReference type="InterPro" id="IPR036390">
    <property type="entry name" value="WH_DNA-bd_sf"/>
</dbReference>
<dbReference type="STRING" id="1156985.SAMN04488118_104365"/>
<dbReference type="OrthoDB" id="7506954at2"/>
<keyword evidence="4" id="KW-0804">Transcription</keyword>
<dbReference type="InterPro" id="IPR000847">
    <property type="entry name" value="LysR_HTH_N"/>
</dbReference>
<keyword evidence="3" id="KW-0238">DNA-binding</keyword>
<protein>
    <submittedName>
        <fullName evidence="6">Transcriptional regulator, LysR family</fullName>
    </submittedName>
</protein>
<evidence type="ECO:0000259" key="5">
    <source>
        <dbReference type="PROSITE" id="PS50931"/>
    </source>
</evidence>
<reference evidence="6 7" key="1">
    <citation type="submission" date="2016-10" db="EMBL/GenBank/DDBJ databases">
        <authorList>
            <person name="de Groot N.N."/>
        </authorList>
    </citation>
    <scope>NUCLEOTIDE SEQUENCE [LARGE SCALE GENOMIC DNA]</scope>
    <source>
        <strain evidence="6 7">U95</strain>
    </source>
</reference>
<dbReference type="PANTHER" id="PTHR30126:SF98">
    <property type="entry name" value="HTH-TYPE TRANSCRIPTIONAL ACTIVATOR BAUR"/>
    <property type="match status" value="1"/>
</dbReference>
<evidence type="ECO:0000256" key="2">
    <source>
        <dbReference type="ARBA" id="ARBA00023015"/>
    </source>
</evidence>
<evidence type="ECO:0000256" key="4">
    <source>
        <dbReference type="ARBA" id="ARBA00023163"/>
    </source>
</evidence>
<dbReference type="InterPro" id="IPR036388">
    <property type="entry name" value="WH-like_DNA-bd_sf"/>
</dbReference>